<dbReference type="GeneID" id="120030946"/>
<dbReference type="KEGG" id="snh:120030946"/>
<dbReference type="GO" id="GO:0005524">
    <property type="term" value="F:ATP binding"/>
    <property type="evidence" value="ECO:0007669"/>
    <property type="project" value="InterPro"/>
</dbReference>
<dbReference type="InterPro" id="IPR011009">
    <property type="entry name" value="Kinase-like_dom_sf"/>
</dbReference>
<dbReference type="AlphaFoldDB" id="A0A8U0PWD5"/>
<dbReference type="InterPro" id="IPR002999">
    <property type="entry name" value="Tudor"/>
</dbReference>
<evidence type="ECO:0000313" key="4">
    <source>
        <dbReference type="Proteomes" id="UP000808372"/>
    </source>
</evidence>
<dbReference type="RefSeq" id="XP_038832380.1">
    <property type="nucleotide sequence ID" value="XM_038976452.1"/>
</dbReference>
<dbReference type="Proteomes" id="UP000808372">
    <property type="component" value="Chromosome 37"/>
</dbReference>
<dbReference type="PROSITE" id="PS50304">
    <property type="entry name" value="TUDOR"/>
    <property type="match status" value="1"/>
</dbReference>
<dbReference type="InterPro" id="IPR035437">
    <property type="entry name" value="SNase_OB-fold_sf"/>
</dbReference>
<dbReference type="GO" id="GO:0007165">
    <property type="term" value="P:signal transduction"/>
    <property type="evidence" value="ECO:0007669"/>
    <property type="project" value="TreeGrafter"/>
</dbReference>
<dbReference type="SMART" id="SM00333">
    <property type="entry name" value="TUDOR"/>
    <property type="match status" value="1"/>
</dbReference>
<dbReference type="GO" id="GO:0004672">
    <property type="term" value="F:protein kinase activity"/>
    <property type="evidence" value="ECO:0007669"/>
    <property type="project" value="InterPro"/>
</dbReference>
<dbReference type="SUPFAM" id="SSF56112">
    <property type="entry name" value="Protein kinase-like (PK-like)"/>
    <property type="match status" value="1"/>
</dbReference>
<dbReference type="CDD" id="cd20430">
    <property type="entry name" value="Tudor_TDRD8"/>
    <property type="match status" value="1"/>
</dbReference>
<dbReference type="InterPro" id="IPR050167">
    <property type="entry name" value="Ser_Thr_protein_kinase"/>
</dbReference>
<feature type="coiled-coil region" evidence="1">
    <location>
        <begin position="355"/>
        <end position="451"/>
    </location>
</feature>
<dbReference type="GO" id="GO:0005737">
    <property type="term" value="C:cytoplasm"/>
    <property type="evidence" value="ECO:0007669"/>
    <property type="project" value="TreeGrafter"/>
</dbReference>
<dbReference type="InterPro" id="IPR000719">
    <property type="entry name" value="Prot_kinase_dom"/>
</dbReference>
<dbReference type="FunFam" id="2.30.30.140:FF:000018">
    <property type="entry name" value="Serine/threonine-protein kinase 31"/>
    <property type="match status" value="1"/>
</dbReference>
<sequence length="1077" mass="121421">MCVLNCSRQFLSQILSHNVIRGYTGVVRGTCLISKARRSTTFLYQRNTCLASQQLHPHLSAFYNGIRRYYADLHNEENVLKLDSLGKLLAQQDEYEMQSDSMELVGVTHVLDASTFWAQNVKDDQAIENIRNALADKCPTAPRLLGTPNPQKIYGAVFSEDSYWYRCKVLQQTDNFHVSYIDYGNTEFVSRSALVELPGDLQAPCLAKKYKFRGFNVSTDQDSAHFLQGKAFLKNLIYGKKVRIQKKSVCFDGTILVQAFQGNLDIGEEVLKMKFAKFTLPGSNRESPMSVRALQESHCLWPQRVLDWAGPQGDGDMPGSTVCMPKLRPAFPDQSPLSMKEKSTATAQNAANLVKKKMDQELVEENQRLKAERETRRREDQLRDSLSELQKLKEETANYAKEAERWKVERNTLQNQSEQLEKHLQDAKQEVQAMRGQLKKKEKQVDKLLDSAVAERFCRLAERVDSLRGLRERNPGDTDSDSLTESINIVINNSISAPVAMEKLESAWRDYSLAQEKLKACQTKEQLGDLIDNRNKVRGVLTATVESFLQEAKCLPVRQRMDKLEEVSSSLTAVFGPSSMEGDVGEQAFEQYYQWRTQRSRLTSSVRDGTDKALKALCTWSENVGKFFCLSANTVVGVNDIVDGVNELLKQAEINVAKELDSPLSEQNNHETKAVSNAFHKVMQHIQSEQSLLSDIMEKYLLNTKFKGEMLQWQNASPTPDALFSVKKRIRSLRAQLRWRQVEEASLEEAEDFDLTEILKKKEEIAETRNTLFQEIGQERKEYMKLSTLAEGCCPELPLLYPEADIHSHMSSGGLLVKSLDRDMFDAEPMKELSGRRPLVCTEFQGQRVILKGYTVNEEAEARVLERTSQFHRTRTQRESQTDAGILPLLALFFGKSDPLAYVMVPYFPNGSLWAVQADKPLTATETVKVMRGVARGLQALHAAGVTHASLNPNNVFVLHRQQGMVGDYDFIKTPVQRAMDSGMVAGSISLVAPELRQTRGTPPTPACDMYSYGCLLFWLHAPGFNGDLDSGRRLALDISGVKLEAKLQALLSKLLVCVGRLTAAETLADDYFLSDQ</sequence>
<dbReference type="PROSITE" id="PS50011">
    <property type="entry name" value="PROTEIN_KINASE_DOM"/>
    <property type="match status" value="1"/>
</dbReference>
<dbReference type="Pfam" id="PF00069">
    <property type="entry name" value="Pkinase"/>
    <property type="match status" value="1"/>
</dbReference>
<accession>A0A8U0PWD5</accession>
<dbReference type="Gene3D" id="2.40.50.90">
    <property type="match status" value="1"/>
</dbReference>
<evidence type="ECO:0000259" key="3">
    <source>
        <dbReference type="PROSITE" id="PS50304"/>
    </source>
</evidence>
<gene>
    <name evidence="5" type="primary">LOC120030946</name>
</gene>
<dbReference type="Gene3D" id="1.10.510.10">
    <property type="entry name" value="Transferase(Phosphotransferase) domain 1"/>
    <property type="match status" value="1"/>
</dbReference>
<evidence type="ECO:0000313" key="5">
    <source>
        <dbReference type="RefSeq" id="XP_038832380.1"/>
    </source>
</evidence>
<protein>
    <submittedName>
        <fullName evidence="5">Serine/threonine-protein kinase 31-like</fullName>
    </submittedName>
</protein>
<dbReference type="Gene3D" id="2.30.30.140">
    <property type="match status" value="1"/>
</dbReference>
<dbReference type="SUPFAM" id="SSF63748">
    <property type="entry name" value="Tudor/PWWP/MBT"/>
    <property type="match status" value="1"/>
</dbReference>
<dbReference type="SMART" id="SM00220">
    <property type="entry name" value="S_TKc"/>
    <property type="match status" value="1"/>
</dbReference>
<organism evidence="4 5">
    <name type="scientific">Salvelinus namaycush</name>
    <name type="common">Lake trout</name>
    <name type="synonym">Salmo namaycush</name>
    <dbReference type="NCBI Taxonomy" id="8040"/>
    <lineage>
        <taxon>Eukaryota</taxon>
        <taxon>Metazoa</taxon>
        <taxon>Chordata</taxon>
        <taxon>Craniata</taxon>
        <taxon>Vertebrata</taxon>
        <taxon>Euteleostomi</taxon>
        <taxon>Actinopterygii</taxon>
        <taxon>Neopterygii</taxon>
        <taxon>Teleostei</taxon>
        <taxon>Protacanthopterygii</taxon>
        <taxon>Salmoniformes</taxon>
        <taxon>Salmonidae</taxon>
        <taxon>Salmoninae</taxon>
        <taxon>Salvelinus</taxon>
    </lineage>
</organism>
<keyword evidence="4" id="KW-1185">Reference proteome</keyword>
<dbReference type="PANTHER" id="PTHR23257">
    <property type="entry name" value="SERINE-THREONINE PROTEIN KINASE"/>
    <property type="match status" value="1"/>
</dbReference>
<feature type="domain" description="Tudor" evidence="3">
    <location>
        <begin position="147"/>
        <end position="204"/>
    </location>
</feature>
<dbReference type="Pfam" id="PF00567">
    <property type="entry name" value="TUDOR"/>
    <property type="match status" value="1"/>
</dbReference>
<evidence type="ECO:0000256" key="1">
    <source>
        <dbReference type="SAM" id="Coils"/>
    </source>
</evidence>
<feature type="domain" description="Protein kinase" evidence="2">
    <location>
        <begin position="783"/>
        <end position="1073"/>
    </location>
</feature>
<proteinExistence type="predicted"/>
<evidence type="ECO:0000259" key="2">
    <source>
        <dbReference type="PROSITE" id="PS50011"/>
    </source>
</evidence>
<reference evidence="5" key="1">
    <citation type="submission" date="2025-08" db="UniProtKB">
        <authorList>
            <consortium name="RefSeq"/>
        </authorList>
    </citation>
    <scope>IDENTIFICATION</scope>
    <source>
        <tissue evidence="5">White muscle</tissue>
    </source>
</reference>
<keyword evidence="1" id="KW-0175">Coiled coil</keyword>
<name>A0A8U0PWD5_SALNM</name>
<dbReference type="InterPro" id="IPR047383">
    <property type="entry name" value="Tudor_TDRD8"/>
</dbReference>